<keyword evidence="1 6" id="KW-0963">Cytoplasm</keyword>
<comment type="pathway">
    <text evidence="6">Amino-acid biosynthesis; L-arginine biosynthesis.</text>
</comment>
<sequence>MSDLDFVSGSKPIGIERGEGAFLYTADGTEYIDAGASFACTPLGHSHPAVVEAVQEQVGDLTFVDSSYPVEARENAYASFVASTPDGLEGAWFCNSGTEANEAALKFARSATGESKIVAATRSFHGRTMGALAATWKDKYKKPFEPLAGDVEFVPYGDGEELAEAVDDETAAVILEPIQGEGGINVPPTGYLETARELTDEVGAALVLDEVQTGMGRTGSMWACQNAGVTPDVLTTAKGLGNGLPVGAVAVQDWIADGAASHNATFSGGPVVAAAVHATVSTLVEEEYPAHAAEIGDYLTTELESALGDSVREVRGEGLLVGLELKRGANRVARDLAMNHQVLALPAGRTVLRLLPPLVIDEADADRLVDALTDVIAPEAEAES</sequence>
<evidence type="ECO:0000256" key="6">
    <source>
        <dbReference type="HAMAP-Rule" id="MF_02084"/>
    </source>
</evidence>
<dbReference type="GO" id="GO:0008483">
    <property type="term" value="F:transaminase activity"/>
    <property type="evidence" value="ECO:0007669"/>
    <property type="project" value="UniProtKB-UniRule"/>
</dbReference>
<gene>
    <name evidence="6" type="primary">lysJ</name>
    <name evidence="7" type="ORF">HT576_05330</name>
</gene>
<dbReference type="EC" id="2.6.1.118" evidence="6"/>
<keyword evidence="4 6" id="KW-0808">Transferase</keyword>
<dbReference type="InterPro" id="IPR050103">
    <property type="entry name" value="Class-III_PLP-dep_AT"/>
</dbReference>
<comment type="catalytic activity">
    <reaction evidence="6">
        <text>[amino-group carrier protein]-C-terminal-gamma-(L-lysyl)-L-glutamate + 2-oxoglutarate = [amino-group carrier protein]-C-terminal-N-(1-carboxy-5-oxopentan-1-yl)-L-glutamine + L-glutamate</text>
        <dbReference type="Rhea" id="RHEA:41952"/>
        <dbReference type="Rhea" id="RHEA-COMP:9714"/>
        <dbReference type="Rhea" id="RHEA-COMP:9715"/>
        <dbReference type="ChEBI" id="CHEBI:16810"/>
        <dbReference type="ChEBI" id="CHEBI:29985"/>
        <dbReference type="ChEBI" id="CHEBI:78501"/>
        <dbReference type="ChEBI" id="CHEBI:78526"/>
        <dbReference type="EC" id="2.6.1.118"/>
    </reaction>
</comment>
<dbReference type="Proteomes" id="UP000728647">
    <property type="component" value="Unassembled WGS sequence"/>
</dbReference>
<accession>A0A8J8GMI3</accession>
<dbReference type="InterPro" id="IPR015422">
    <property type="entry name" value="PyrdxlP-dep_Trfase_small"/>
</dbReference>
<comment type="catalytic activity">
    <reaction evidence="6">
        <text>[amino-group carrier protein]-C-terminal-gamma-(L-ornithyl)-L-glutamate + 2-oxoglutarate = [amino-group carrier protein]-C-terminal-gamma-(L-glutamyl-5-semialdehyde)-L-glutamate + L-glutamate</text>
        <dbReference type="Rhea" id="RHEA:52672"/>
        <dbReference type="Rhea" id="RHEA-COMP:13327"/>
        <dbReference type="Rhea" id="RHEA-COMP:13328"/>
        <dbReference type="ChEBI" id="CHEBI:16810"/>
        <dbReference type="ChEBI" id="CHEBI:29985"/>
        <dbReference type="ChEBI" id="CHEBI:136761"/>
        <dbReference type="ChEBI" id="CHEBI:136763"/>
        <dbReference type="EC" id="2.6.1.124"/>
    </reaction>
</comment>
<dbReference type="Gene3D" id="3.90.1150.10">
    <property type="entry name" value="Aspartate Aminotransferase, domain 1"/>
    <property type="match status" value="1"/>
</dbReference>
<dbReference type="RefSeq" id="WP_174701450.1">
    <property type="nucleotide sequence ID" value="NZ_JABURA010000001.1"/>
</dbReference>
<dbReference type="Pfam" id="PF00202">
    <property type="entry name" value="Aminotran_3"/>
    <property type="match status" value="1"/>
</dbReference>
<dbReference type="EMBL" id="JABURA010000001">
    <property type="protein sequence ID" value="NUB90455.1"/>
    <property type="molecule type" value="Genomic_DNA"/>
</dbReference>
<comment type="subcellular location">
    <subcellularLocation>
        <location evidence="6">Cytoplasm</location>
    </subcellularLocation>
</comment>
<dbReference type="SUPFAM" id="SSF53383">
    <property type="entry name" value="PLP-dependent transferases"/>
    <property type="match status" value="1"/>
</dbReference>
<dbReference type="PIRSF" id="PIRSF000521">
    <property type="entry name" value="Transaminase_4ab_Lys_Orn"/>
    <property type="match status" value="1"/>
</dbReference>
<comment type="function">
    <text evidence="6">Involved in both the arginine and lysine biosynthetic pathways.</text>
</comment>
<evidence type="ECO:0000256" key="3">
    <source>
        <dbReference type="ARBA" id="ARBA00022605"/>
    </source>
</evidence>
<dbReference type="GO" id="GO:0042802">
    <property type="term" value="F:identical protein binding"/>
    <property type="evidence" value="ECO:0007669"/>
    <property type="project" value="TreeGrafter"/>
</dbReference>
<comment type="subunit">
    <text evidence="6">Homodimer.</text>
</comment>
<dbReference type="PANTHER" id="PTHR11986">
    <property type="entry name" value="AMINOTRANSFERASE CLASS III"/>
    <property type="match status" value="1"/>
</dbReference>
<name>A0A8J8GMI3_9EURY</name>
<organism evidence="7 8">
    <name type="scientific">Haloterrigena gelatinilytica</name>
    <dbReference type="NCBI Taxonomy" id="2741724"/>
    <lineage>
        <taxon>Archaea</taxon>
        <taxon>Methanobacteriati</taxon>
        <taxon>Methanobacteriota</taxon>
        <taxon>Stenosarchaea group</taxon>
        <taxon>Halobacteria</taxon>
        <taxon>Halobacteriales</taxon>
        <taxon>Natrialbaceae</taxon>
        <taxon>Haloterrigena</taxon>
    </lineage>
</organism>
<comment type="pathway">
    <text evidence="6">Amino-acid biosynthesis; L-lysine biosynthesis via AAA pathway; L-lysine from L-alpha-aminoadipate (Thermus route): step 4/5.</text>
</comment>
<feature type="binding site" evidence="6">
    <location>
        <position position="124"/>
    </location>
    <ligand>
        <name>pyridoxal 5'-phosphate</name>
        <dbReference type="ChEBI" id="CHEBI:597326"/>
    </ligand>
</feature>
<comment type="caution">
    <text evidence="7">The sequence shown here is derived from an EMBL/GenBank/DDBJ whole genome shotgun (WGS) entry which is preliminary data.</text>
</comment>
<dbReference type="InterPro" id="IPR005814">
    <property type="entry name" value="Aminotrans_3"/>
</dbReference>
<dbReference type="UniPathway" id="UPA00033">
    <property type="reaction ID" value="UER00038"/>
</dbReference>
<feature type="binding site" evidence="6">
    <location>
        <begin position="97"/>
        <end position="98"/>
    </location>
    <ligand>
        <name>pyridoxal 5'-phosphate</name>
        <dbReference type="ChEBI" id="CHEBI:597326"/>
    </ligand>
</feature>
<dbReference type="GO" id="GO:0005737">
    <property type="term" value="C:cytoplasm"/>
    <property type="evidence" value="ECO:0007669"/>
    <property type="project" value="UniProtKB-SubCell"/>
</dbReference>
<evidence type="ECO:0000256" key="4">
    <source>
        <dbReference type="ARBA" id="ARBA00022679"/>
    </source>
</evidence>
<dbReference type="AlphaFoldDB" id="A0A8J8GMI3"/>
<comment type="caution">
    <text evidence="6">Lacks conserved residue(s) required for the propagation of feature annotation.</text>
</comment>
<dbReference type="FunFam" id="3.40.640.10:FF:000004">
    <property type="entry name" value="Acetylornithine aminotransferase"/>
    <property type="match status" value="1"/>
</dbReference>
<dbReference type="InterPro" id="IPR015424">
    <property type="entry name" value="PyrdxlP-dep_Trfase"/>
</dbReference>
<dbReference type="InterPro" id="IPR037537">
    <property type="entry name" value="LysJ"/>
</dbReference>
<keyword evidence="5 6" id="KW-0663">Pyridoxal phosphate</keyword>
<dbReference type="CDD" id="cd00610">
    <property type="entry name" value="OAT_like"/>
    <property type="match status" value="1"/>
</dbReference>
<dbReference type="Gene3D" id="3.40.640.10">
    <property type="entry name" value="Type I PLP-dependent aspartate aminotransferase-like (Major domain)"/>
    <property type="match status" value="1"/>
</dbReference>
<keyword evidence="6" id="KW-0457">Lysine biosynthesis</keyword>
<evidence type="ECO:0000256" key="2">
    <source>
        <dbReference type="ARBA" id="ARBA00022576"/>
    </source>
</evidence>
<dbReference type="GO" id="GO:0030170">
    <property type="term" value="F:pyridoxal phosphate binding"/>
    <property type="evidence" value="ECO:0007669"/>
    <property type="project" value="InterPro"/>
</dbReference>
<dbReference type="GO" id="GO:0042450">
    <property type="term" value="P:L-arginine biosynthetic process via ornithine"/>
    <property type="evidence" value="ECO:0007669"/>
    <property type="project" value="UniProtKB-UniRule"/>
</dbReference>
<protein>
    <recommendedName>
        <fullName evidence="6">Putative [LysW]-aminoadipate semialdehyde/glutamate semialdehyde transaminase</fullName>
        <ecNumber evidence="6">2.6.1.118</ecNumber>
        <ecNumber evidence="6">2.6.1.124</ecNumber>
    </recommendedName>
</protein>
<dbReference type="PROSITE" id="PS00600">
    <property type="entry name" value="AA_TRANSFER_CLASS_3"/>
    <property type="match status" value="1"/>
</dbReference>
<feature type="modified residue" description="N6-(pyridoxal phosphate)lysine" evidence="6">
    <location>
        <position position="238"/>
    </location>
</feature>
<comment type="cofactor">
    <cofactor evidence="6">
        <name>pyridoxal 5'-phosphate</name>
        <dbReference type="ChEBI" id="CHEBI:597326"/>
    </cofactor>
    <text evidence="6">Binds 1 pyridoxal phosphate per subunit.</text>
</comment>
<feature type="binding site" evidence="6">
    <location>
        <begin position="209"/>
        <end position="212"/>
    </location>
    <ligand>
        <name>pyridoxal 5'-phosphate</name>
        <dbReference type="ChEBI" id="CHEBI:597326"/>
    </ligand>
</feature>
<dbReference type="InterPro" id="IPR049704">
    <property type="entry name" value="Aminotrans_3_PPA_site"/>
</dbReference>
<feature type="binding site" evidence="6">
    <location>
        <position position="265"/>
    </location>
    <ligand>
        <name>pyridoxal 5'-phosphate</name>
        <dbReference type="ChEBI" id="CHEBI:597326"/>
    </ligand>
</feature>
<reference evidence="7" key="1">
    <citation type="submission" date="2020-06" db="EMBL/GenBank/DDBJ databases">
        <title>Haloterrigena sp. nov., an extremely halophilic archaeon isolated from a saline sediment.</title>
        <authorList>
            <person name="Liu B.-B."/>
        </authorList>
    </citation>
    <scope>NUCLEOTIDE SEQUENCE</scope>
    <source>
        <strain evidence="7">SYSU A121-1</strain>
    </source>
</reference>
<evidence type="ECO:0000313" key="8">
    <source>
        <dbReference type="Proteomes" id="UP000728647"/>
    </source>
</evidence>
<keyword evidence="2 6" id="KW-0032">Aminotransferase</keyword>
<keyword evidence="6" id="KW-0055">Arginine biosynthesis</keyword>
<keyword evidence="3 6" id="KW-0028">Amino-acid biosynthesis</keyword>
<comment type="similarity">
    <text evidence="6">Belongs to the class-III pyridoxal-phosphate-dependent aminotransferase family. LysJ subfamily.</text>
</comment>
<feature type="binding site" evidence="6">
    <location>
        <position position="127"/>
    </location>
    <ligand>
        <name>substrate</name>
    </ligand>
</feature>
<dbReference type="EC" id="2.6.1.124" evidence="6"/>
<evidence type="ECO:0000313" key="7">
    <source>
        <dbReference type="EMBL" id="NUB90455.1"/>
    </source>
</evidence>
<dbReference type="UniPathway" id="UPA00068"/>
<evidence type="ECO:0000256" key="1">
    <source>
        <dbReference type="ARBA" id="ARBA00022490"/>
    </source>
</evidence>
<dbReference type="HAMAP" id="MF_02084">
    <property type="entry name" value="LysJ_aminotrans_3"/>
    <property type="match status" value="1"/>
</dbReference>
<dbReference type="InterPro" id="IPR015421">
    <property type="entry name" value="PyrdxlP-dep_Trfase_major"/>
</dbReference>
<evidence type="ECO:0000256" key="5">
    <source>
        <dbReference type="ARBA" id="ARBA00022898"/>
    </source>
</evidence>
<dbReference type="GO" id="GO:0019878">
    <property type="term" value="P:lysine biosynthetic process via aminoadipic acid"/>
    <property type="evidence" value="ECO:0007669"/>
    <property type="project" value="UniProtKB-UniRule"/>
</dbReference>
<dbReference type="OrthoDB" id="85346at2157"/>
<proteinExistence type="inferred from homology"/>
<dbReference type="PANTHER" id="PTHR11986:SF79">
    <property type="entry name" value="ACETYLORNITHINE AMINOTRANSFERASE, MITOCHONDRIAL"/>
    <property type="match status" value="1"/>
</dbReference>